<name>A0AAN0KD91_9GAMM</name>
<proteinExistence type="predicted"/>
<dbReference type="KEGG" id="parl:PEC302110_09130"/>
<keyword evidence="2" id="KW-1185">Reference proteome</keyword>
<evidence type="ECO:0000313" key="1">
    <source>
        <dbReference type="EMBL" id="BES83816.1"/>
    </source>
</evidence>
<accession>A0AAN0KD91</accession>
<dbReference type="Proteomes" id="UP001377830">
    <property type="component" value="Chromosome"/>
</dbReference>
<reference evidence="2" key="1">
    <citation type="journal article" date="2024" name="Int. J. Syst. Evol. Microbiol.">
        <title>Pectobacterium araliae sp. nov., a pathogen causing bacterial soft rot of Japanese angelica tree in Japan.</title>
        <authorList>
            <person name="Sawada H."/>
            <person name="Someya N."/>
            <person name="Morohoshi T."/>
            <person name="Ono M."/>
            <person name="Satou M."/>
        </authorList>
    </citation>
    <scope>NUCLEOTIDE SEQUENCE [LARGE SCALE GENOMIC DNA]</scope>
    <source>
        <strain evidence="2">MAFF 302110</strain>
    </source>
</reference>
<organism evidence="1 2">
    <name type="scientific">Pectobacterium araliae</name>
    <dbReference type="NCBI Taxonomy" id="3073862"/>
    <lineage>
        <taxon>Bacteria</taxon>
        <taxon>Pseudomonadati</taxon>
        <taxon>Pseudomonadota</taxon>
        <taxon>Gammaproteobacteria</taxon>
        <taxon>Enterobacterales</taxon>
        <taxon>Pectobacteriaceae</taxon>
        <taxon>Pectobacterium</taxon>
    </lineage>
</organism>
<evidence type="ECO:0000313" key="2">
    <source>
        <dbReference type="Proteomes" id="UP001377830"/>
    </source>
</evidence>
<gene>
    <name evidence="1" type="ORF">PEC302110_09130</name>
</gene>
<dbReference type="AlphaFoldDB" id="A0AAN0KD91"/>
<protein>
    <submittedName>
        <fullName evidence="1">Uncharacterized protein</fullName>
    </submittedName>
</protein>
<sequence length="57" mass="6229">MRFLALEANNNGGKHSIDINLTQLPHFDPVQVAMTPTPLATGKKLGVLITQYPPFVL</sequence>
<dbReference type="EMBL" id="AP028908">
    <property type="protein sequence ID" value="BES83816.1"/>
    <property type="molecule type" value="Genomic_DNA"/>
</dbReference>